<sequence>MVELLRNTSHSQHTHRNSRRQPSVPVAIPIAPKHMNDPTGSPFHHNASSDFIFDMSPPNGTPFDVASSHVQSTKHRSSDSRQPTNSTLFPASTRTPKLLAGHSPLAPEPHTKSLASEGGGDRFMYTFPTLPSRPSQSQTSHHRQDSRHDLSSARYALPSSHTSRASPLPHERHPTSSFGWEDDTTSSSSPFRPYSTLSRASGKHHDTHVRSGKLPPVSHAHSRQPADLKQQQQHKKSGNGRPQPMSPGSSSSSSSSLLLSDLKQKWRT</sequence>
<dbReference type="HOGENOM" id="CLU_1038523_0_0_1"/>
<feature type="compositionally biased region" description="Low complexity" evidence="1">
    <location>
        <begin position="249"/>
        <end position="260"/>
    </location>
</feature>
<accession>A0A067QI13</accession>
<dbReference type="Proteomes" id="UP000027265">
    <property type="component" value="Unassembled WGS sequence"/>
</dbReference>
<feature type="region of interest" description="Disordered" evidence="1">
    <location>
        <begin position="1"/>
        <end position="268"/>
    </location>
</feature>
<feature type="compositionally biased region" description="Basic and acidic residues" evidence="1">
    <location>
        <begin position="142"/>
        <end position="151"/>
    </location>
</feature>
<evidence type="ECO:0000313" key="2">
    <source>
        <dbReference type="EMBL" id="KDQ62246.1"/>
    </source>
</evidence>
<reference evidence="3" key="1">
    <citation type="journal article" date="2014" name="Proc. Natl. Acad. Sci. U.S.A.">
        <title>Extensive sampling of basidiomycete genomes demonstrates inadequacy of the white-rot/brown-rot paradigm for wood decay fungi.</title>
        <authorList>
            <person name="Riley R."/>
            <person name="Salamov A.A."/>
            <person name="Brown D.W."/>
            <person name="Nagy L.G."/>
            <person name="Floudas D."/>
            <person name="Held B.W."/>
            <person name="Levasseur A."/>
            <person name="Lombard V."/>
            <person name="Morin E."/>
            <person name="Otillar R."/>
            <person name="Lindquist E.A."/>
            <person name="Sun H."/>
            <person name="LaButti K.M."/>
            <person name="Schmutz J."/>
            <person name="Jabbour D."/>
            <person name="Luo H."/>
            <person name="Baker S.E."/>
            <person name="Pisabarro A.G."/>
            <person name="Walton J.D."/>
            <person name="Blanchette R.A."/>
            <person name="Henrissat B."/>
            <person name="Martin F."/>
            <person name="Cullen D."/>
            <person name="Hibbett D.S."/>
            <person name="Grigoriev I.V."/>
        </authorList>
    </citation>
    <scope>NUCLEOTIDE SEQUENCE [LARGE SCALE GENOMIC DNA]</scope>
    <source>
        <strain evidence="3">MUCL 33604</strain>
    </source>
</reference>
<dbReference type="InParanoid" id="A0A067QI13"/>
<proteinExistence type="predicted"/>
<name>A0A067QI13_9AGAM</name>
<feature type="compositionally biased region" description="Polar residues" evidence="1">
    <location>
        <begin position="185"/>
        <end position="199"/>
    </location>
</feature>
<gene>
    <name evidence="2" type="ORF">JAAARDRAFT_452776</name>
</gene>
<dbReference type="AlphaFoldDB" id="A0A067QI13"/>
<dbReference type="EMBL" id="KL197711">
    <property type="protein sequence ID" value="KDQ62246.1"/>
    <property type="molecule type" value="Genomic_DNA"/>
</dbReference>
<feature type="compositionally biased region" description="Basic residues" evidence="1">
    <location>
        <begin position="201"/>
        <end position="211"/>
    </location>
</feature>
<feature type="compositionally biased region" description="Polar residues" evidence="1">
    <location>
        <begin position="80"/>
        <end position="95"/>
    </location>
</feature>
<evidence type="ECO:0000256" key="1">
    <source>
        <dbReference type="SAM" id="MobiDB-lite"/>
    </source>
</evidence>
<evidence type="ECO:0000313" key="3">
    <source>
        <dbReference type="Proteomes" id="UP000027265"/>
    </source>
</evidence>
<feature type="compositionally biased region" description="Polar residues" evidence="1">
    <location>
        <begin position="1"/>
        <end position="11"/>
    </location>
</feature>
<keyword evidence="3" id="KW-1185">Reference proteome</keyword>
<organism evidence="2 3">
    <name type="scientific">Jaapia argillacea MUCL 33604</name>
    <dbReference type="NCBI Taxonomy" id="933084"/>
    <lineage>
        <taxon>Eukaryota</taxon>
        <taxon>Fungi</taxon>
        <taxon>Dikarya</taxon>
        <taxon>Basidiomycota</taxon>
        <taxon>Agaricomycotina</taxon>
        <taxon>Agaricomycetes</taxon>
        <taxon>Agaricomycetidae</taxon>
        <taxon>Jaapiales</taxon>
        <taxon>Jaapiaceae</taxon>
        <taxon>Jaapia</taxon>
    </lineage>
</organism>
<protein>
    <submittedName>
        <fullName evidence="2">Uncharacterized protein</fullName>
    </submittedName>
</protein>